<gene>
    <name evidence="2" type="ORF">NAEGRDRAFT_69414</name>
</gene>
<dbReference type="VEuPathDB" id="AmoebaDB:NAEGRDRAFT_69414"/>
<accession>D2VKJ4</accession>
<proteinExistence type="predicted"/>
<dbReference type="GeneID" id="8852040"/>
<sequence length="293" mass="32650">MLIPHHQHHHHHQHQYHHQTVGQQQQFNTSNLSPNLMQDKTPEKMVCGIILNNWKSRHNTKLLMRKALNDTDSIAAGSIFKSADIGGGTTCLGIQKKKKTLDNKGKFKFHQYQAPHGNGFDSFYSNTLSCSAQSDVKKVNNKALSLTHIESNKQSVNSHNSPYIEKQVVFKFATLPHQTASHHVKSVSSTVIASTNMYTSCGTSSTSSSTTSSSNTSSQLNSRSNQLIMDDDYNNHYQRVATLQTAPINSNNNNNQWWNSFELPQINSCHQATTTTSSEPLPSFSQLINTLGI</sequence>
<feature type="compositionally biased region" description="Polar residues" evidence="1">
    <location>
        <begin position="27"/>
        <end position="38"/>
    </location>
</feature>
<organism evidence="3">
    <name type="scientific">Naegleria gruberi</name>
    <name type="common">Amoeba</name>
    <dbReference type="NCBI Taxonomy" id="5762"/>
    <lineage>
        <taxon>Eukaryota</taxon>
        <taxon>Discoba</taxon>
        <taxon>Heterolobosea</taxon>
        <taxon>Tetramitia</taxon>
        <taxon>Eutetramitia</taxon>
        <taxon>Vahlkampfiidae</taxon>
        <taxon>Naegleria</taxon>
    </lineage>
</organism>
<dbReference type="OMA" id="PQINSCH"/>
<dbReference type="KEGG" id="ngr:NAEGRDRAFT_69414"/>
<feature type="compositionally biased region" description="Basic residues" evidence="1">
    <location>
        <begin position="1"/>
        <end position="17"/>
    </location>
</feature>
<dbReference type="InParanoid" id="D2VKJ4"/>
<dbReference type="AlphaFoldDB" id="D2VKJ4"/>
<feature type="region of interest" description="Disordered" evidence="1">
    <location>
        <begin position="1"/>
        <end position="38"/>
    </location>
</feature>
<feature type="region of interest" description="Disordered" evidence="1">
    <location>
        <begin position="203"/>
        <end position="222"/>
    </location>
</feature>
<evidence type="ECO:0000313" key="3">
    <source>
        <dbReference type="Proteomes" id="UP000006671"/>
    </source>
</evidence>
<keyword evidence="3" id="KW-1185">Reference proteome</keyword>
<evidence type="ECO:0000256" key="1">
    <source>
        <dbReference type="SAM" id="MobiDB-lite"/>
    </source>
</evidence>
<evidence type="ECO:0000313" key="2">
    <source>
        <dbReference type="EMBL" id="EFC42606.1"/>
    </source>
</evidence>
<dbReference type="RefSeq" id="XP_002675350.1">
    <property type="nucleotide sequence ID" value="XM_002675304.1"/>
</dbReference>
<dbReference type="OrthoDB" id="10607084at2759"/>
<reference evidence="2 3" key="1">
    <citation type="journal article" date="2010" name="Cell">
        <title>The genome of Naegleria gruberi illuminates early eukaryotic versatility.</title>
        <authorList>
            <person name="Fritz-Laylin L.K."/>
            <person name="Prochnik S.E."/>
            <person name="Ginger M.L."/>
            <person name="Dacks J.B."/>
            <person name="Carpenter M.L."/>
            <person name="Field M.C."/>
            <person name="Kuo A."/>
            <person name="Paredez A."/>
            <person name="Chapman J."/>
            <person name="Pham J."/>
            <person name="Shu S."/>
            <person name="Neupane R."/>
            <person name="Cipriano M."/>
            <person name="Mancuso J."/>
            <person name="Tu H."/>
            <person name="Salamov A."/>
            <person name="Lindquist E."/>
            <person name="Shapiro H."/>
            <person name="Lucas S."/>
            <person name="Grigoriev I.V."/>
            <person name="Cande W.Z."/>
            <person name="Fulton C."/>
            <person name="Rokhsar D.S."/>
            <person name="Dawson S.C."/>
        </authorList>
    </citation>
    <scope>NUCLEOTIDE SEQUENCE [LARGE SCALE GENOMIC DNA]</scope>
    <source>
        <strain evidence="2 3">NEG-M</strain>
    </source>
</reference>
<dbReference type="Proteomes" id="UP000006671">
    <property type="component" value="Unassembled WGS sequence"/>
</dbReference>
<name>D2VKJ4_NAEGR</name>
<dbReference type="EMBL" id="GG738878">
    <property type="protein sequence ID" value="EFC42606.1"/>
    <property type="molecule type" value="Genomic_DNA"/>
</dbReference>
<protein>
    <submittedName>
        <fullName evidence="2">Predicted protein</fullName>
    </submittedName>
</protein>